<dbReference type="InterPro" id="IPR027417">
    <property type="entry name" value="P-loop_NTPase"/>
</dbReference>
<feature type="transmembrane region" description="Helical" evidence="9">
    <location>
        <begin position="221"/>
        <end position="243"/>
    </location>
</feature>
<dbReference type="PROSITE" id="PS00211">
    <property type="entry name" value="ABC_TRANSPORTER_1"/>
    <property type="match status" value="1"/>
</dbReference>
<dbReference type="GO" id="GO:0016020">
    <property type="term" value="C:membrane"/>
    <property type="evidence" value="ECO:0007669"/>
    <property type="project" value="UniProtKB-SubCell"/>
</dbReference>
<comment type="subcellular location">
    <subcellularLocation>
        <location evidence="1">Membrane</location>
        <topology evidence="1">Multi-pass membrane protein</topology>
    </subcellularLocation>
</comment>
<accession>A0A1B6FD35</accession>
<dbReference type="InterPro" id="IPR003439">
    <property type="entry name" value="ABC_transporter-like_ATP-bd"/>
</dbReference>
<evidence type="ECO:0000313" key="11">
    <source>
        <dbReference type="EMBL" id="JAS48112.1"/>
    </source>
</evidence>
<feature type="transmembrane region" description="Helical" evidence="9">
    <location>
        <begin position="307"/>
        <end position="331"/>
    </location>
</feature>
<feature type="transmembrane region" description="Helical" evidence="9">
    <location>
        <begin position="1195"/>
        <end position="1217"/>
    </location>
</feature>
<gene>
    <name evidence="11" type="ORF">g.15136</name>
</gene>
<keyword evidence="6" id="KW-0067">ATP-binding</keyword>
<evidence type="ECO:0000259" key="10">
    <source>
        <dbReference type="PROSITE" id="PS50893"/>
    </source>
</evidence>
<dbReference type="GO" id="GO:0140359">
    <property type="term" value="F:ABC-type transporter activity"/>
    <property type="evidence" value="ECO:0007669"/>
    <property type="project" value="InterPro"/>
</dbReference>
<keyword evidence="8 9" id="KW-0472">Membrane</keyword>
<feature type="domain" description="ABC transporter" evidence="10">
    <location>
        <begin position="475"/>
        <end position="704"/>
    </location>
</feature>
<evidence type="ECO:0000256" key="8">
    <source>
        <dbReference type="ARBA" id="ARBA00023136"/>
    </source>
</evidence>
<keyword evidence="4 9" id="KW-0812">Transmembrane</keyword>
<feature type="transmembrane region" description="Helical" evidence="9">
    <location>
        <begin position="1125"/>
        <end position="1144"/>
    </location>
</feature>
<dbReference type="SMART" id="SM00382">
    <property type="entry name" value="AAA"/>
    <property type="match status" value="2"/>
</dbReference>
<dbReference type="Gene3D" id="3.40.50.300">
    <property type="entry name" value="P-loop containing nucleotide triphosphate hydrolases"/>
    <property type="match status" value="2"/>
</dbReference>
<comment type="similarity">
    <text evidence="2">Belongs to the ABC transporter superfamily. ABCA family.</text>
</comment>
<dbReference type="GO" id="GO:0016887">
    <property type="term" value="F:ATP hydrolysis activity"/>
    <property type="evidence" value="ECO:0007669"/>
    <property type="project" value="InterPro"/>
</dbReference>
<evidence type="ECO:0000256" key="4">
    <source>
        <dbReference type="ARBA" id="ARBA00022692"/>
    </source>
</evidence>
<evidence type="ECO:0000256" key="5">
    <source>
        <dbReference type="ARBA" id="ARBA00022741"/>
    </source>
</evidence>
<dbReference type="PROSITE" id="PS50893">
    <property type="entry name" value="ABC_TRANSPORTER_2"/>
    <property type="match status" value="2"/>
</dbReference>
<protein>
    <recommendedName>
        <fullName evidence="10">ABC transporter domain-containing protein</fullName>
    </recommendedName>
</protein>
<dbReference type="PANTHER" id="PTHR19229">
    <property type="entry name" value="ATP-BINDING CASSETTE TRANSPORTER SUBFAMILY A ABCA"/>
    <property type="match status" value="1"/>
</dbReference>
<evidence type="ECO:0000256" key="9">
    <source>
        <dbReference type="SAM" id="Phobius"/>
    </source>
</evidence>
<evidence type="ECO:0000256" key="1">
    <source>
        <dbReference type="ARBA" id="ARBA00004141"/>
    </source>
</evidence>
<keyword evidence="5" id="KW-0547">Nucleotide-binding</keyword>
<evidence type="ECO:0000256" key="3">
    <source>
        <dbReference type="ARBA" id="ARBA00022448"/>
    </source>
</evidence>
<feature type="transmembrane region" description="Helical" evidence="9">
    <location>
        <begin position="1099"/>
        <end position="1119"/>
    </location>
</feature>
<dbReference type="InterPro" id="IPR017871">
    <property type="entry name" value="ABC_transporter-like_CS"/>
</dbReference>
<dbReference type="PANTHER" id="PTHR19229:SF250">
    <property type="entry name" value="ABC TRANSPORTER DOMAIN-CONTAINING PROTEIN-RELATED"/>
    <property type="match status" value="1"/>
</dbReference>
<dbReference type="InterPro" id="IPR003593">
    <property type="entry name" value="AAA+_ATPase"/>
</dbReference>
<proteinExistence type="inferred from homology"/>
<organism evidence="11">
    <name type="scientific">Cuerna arida</name>
    <dbReference type="NCBI Taxonomy" id="1464854"/>
    <lineage>
        <taxon>Eukaryota</taxon>
        <taxon>Metazoa</taxon>
        <taxon>Ecdysozoa</taxon>
        <taxon>Arthropoda</taxon>
        <taxon>Hexapoda</taxon>
        <taxon>Insecta</taxon>
        <taxon>Pterygota</taxon>
        <taxon>Neoptera</taxon>
        <taxon>Paraneoptera</taxon>
        <taxon>Hemiptera</taxon>
        <taxon>Auchenorrhyncha</taxon>
        <taxon>Membracoidea</taxon>
        <taxon>Cicadellidae</taxon>
        <taxon>Cicadellinae</taxon>
        <taxon>Proconiini</taxon>
        <taxon>Cuerna</taxon>
    </lineage>
</organism>
<dbReference type="FunFam" id="3.40.50.300:FF:000335">
    <property type="entry name" value="ATP binding cassette subfamily A member 5"/>
    <property type="match status" value="2"/>
</dbReference>
<evidence type="ECO:0000256" key="7">
    <source>
        <dbReference type="ARBA" id="ARBA00022989"/>
    </source>
</evidence>
<dbReference type="InterPro" id="IPR013525">
    <property type="entry name" value="ABC2_TM"/>
</dbReference>
<feature type="domain" description="ABC transporter" evidence="10">
    <location>
        <begin position="1277"/>
        <end position="1509"/>
    </location>
</feature>
<keyword evidence="7 9" id="KW-1133">Transmembrane helix</keyword>
<feature type="transmembrane region" description="Helical" evidence="9">
    <location>
        <begin position="1053"/>
        <end position="1078"/>
    </location>
</feature>
<dbReference type="EMBL" id="GECZ01021657">
    <property type="protein sequence ID" value="JAS48112.1"/>
    <property type="molecule type" value="Transcribed_RNA"/>
</dbReference>
<feature type="transmembrane region" description="Helical" evidence="9">
    <location>
        <begin position="1010"/>
        <end position="1033"/>
    </location>
</feature>
<feature type="transmembrane region" description="Helical" evidence="9">
    <location>
        <begin position="407"/>
        <end position="428"/>
    </location>
</feature>
<dbReference type="InterPro" id="IPR026082">
    <property type="entry name" value="ABCA"/>
</dbReference>
<dbReference type="Pfam" id="PF12698">
    <property type="entry name" value="ABC2_membrane_3"/>
    <property type="match status" value="1"/>
</dbReference>
<dbReference type="GO" id="GO:0005319">
    <property type="term" value="F:lipid transporter activity"/>
    <property type="evidence" value="ECO:0007669"/>
    <property type="project" value="TreeGrafter"/>
</dbReference>
<dbReference type="GO" id="GO:0005524">
    <property type="term" value="F:ATP binding"/>
    <property type="evidence" value="ECO:0007669"/>
    <property type="project" value="UniProtKB-KW"/>
</dbReference>
<dbReference type="SUPFAM" id="SSF52540">
    <property type="entry name" value="P-loop containing nucleoside triphosphate hydrolases"/>
    <property type="match status" value="2"/>
</dbReference>
<feature type="transmembrane region" description="Helical" evidence="9">
    <location>
        <begin position="264"/>
        <end position="287"/>
    </location>
</feature>
<sequence length="1588" mass="180516">MLWNHMKLLVWKSLMYRMNYKVMTFVEIVFPVVFCLLLQYLRYSLGTTSSYYIVKPGWSNHYVTEKIYYSPKTNFTNLLMSKINNEFSHQYEETEIETESEFENFTLSHPFDDPLFVKFNENIGPDSTNYTYEIKSPRFSIDGTKYFSLNTPDYKNQQHLKSFRTVKQLIDGALIKTLWEIDGAQTPDLGFKRFQMKSTPMPFPKTYETYRKTNFMNINLLTFPFFIALMTIGVPLSTALYISKEKHSGFLGLSKLMGLKMSQFFTGCVFNVVPVHVAVTAITVFALKADFWVHKGPILQYLPVSNIVLALVIFLYMLSNIALFMLITILIRNPKISNIICITTPFVTFARDINISNPYYIILWFLPTTHLKMAFLIINAHASLGFPVNFSNINSVIFTESDRITSISGVLCSLVSVSVIYFICVYYVSCVYPGKIGVAKKWHFFITDSWAWLKECFGNLCSASDGRHIKGGEGIVVENLTRRFSGVEVVKGVSTSFHRSMISVLLGHNGAGKTTLFRMITGQLKPTSGQIRIDGYSVGGDSDLDRKMIGVCPQDNLLCSYLTVWQHLFYFAVLKGLEVKEAESEISQLLQMLNLENKSDTKPGELSGGMKRRLCLGNAIIGGSRVLLLDEMTSGLDPQTRREVWDILQKLRKDRTIVVTSHNMEEADAIGDWVVIMSEGEIKEQGNPSELKMKFNSGYWLSVQAPKTSHNAILRSVRKIISDAEIISAQQNSVSIRIPTLETRNFAQIFRKLETSKGLGVKSLGLKISTLDDVFLKTYAQSAGSELEDSFLSNYEKITPENRNSSMRIWSRISAIIYKKVVYEYHNWVTFLFTVLIFMCSTYELVSSLSTLGVQKKSYEPLTRQKIDLSLNLYPAIDRILVSYDPKSKDDRIANFVAKLNQSSGFLLEYYEGNLTEYMIRDDFEGYNEFMERNLIAYEVMSKSRISPLSIVCHVNEFALYSALLSDDLVDNVLINLNGSSAYDTYRKSGAVIKTLITFNVHESGHNLSAFIYAVFYLFTFTQILMNSLILLVTENKDLKGLQFTFGVNPLEYWVANYMFDYSLLTALTSISAIYIGLNDPVGILSLQKLHIYEIWADLLQFGASGLLFIYVASCFFHNYIKAVLFVDFAIIIFVIVGLVICVGNWSKLMYLNWFIFIRYGAYFLEFPYDYMENISKTNAEFPSIFNQLKDPIKALPSITLVTLVNALAFICVLFVIETKVLKRICSIFLNLCARHVLSDDFESNDVKEEARFVDREHKLLQEGFNTDQNGAELLVYKMSKVFNMLFSKSIWAVKGVSFSVRRGECFTLVGLNGAGKSTLFRLLNNEVMATTGDAYTEGTSLLSNPKKYLSKLGYCSQKDILFDFCTGRQILTIFAKIGGVKPEYVQSAVDDIIDALHISAHADKQIETISGGTKRKLCAGVAMISHAPLLLLDEPTTGVDPVAKNRFWRRLAAAKETGQSILLSSHSMDECETVSDRLTIMRSGQLACLGTVESLKEDYFQGFNIELHLKSKNKRKDEIVEFLATTFGNIKQVLDQEKLLRFRLLDKIQWSEIFEALEDVKAKFSDDVKFYTVYETTMEQLFLSFAK</sequence>
<keyword evidence="3" id="KW-0813">Transport</keyword>
<reference evidence="11" key="1">
    <citation type="submission" date="2015-11" db="EMBL/GenBank/DDBJ databases">
        <title>De novo transcriptome assembly of four potential Pierce s Disease insect vectors from Arizona vineyards.</title>
        <authorList>
            <person name="Tassone E.E."/>
        </authorList>
    </citation>
    <scope>NUCLEOTIDE SEQUENCE</scope>
</reference>
<evidence type="ECO:0000256" key="6">
    <source>
        <dbReference type="ARBA" id="ARBA00022840"/>
    </source>
</evidence>
<name>A0A1B6FD35_9HEMI</name>
<dbReference type="CDD" id="cd03263">
    <property type="entry name" value="ABC_subfamily_A"/>
    <property type="match status" value="2"/>
</dbReference>
<dbReference type="Pfam" id="PF00005">
    <property type="entry name" value="ABC_tran"/>
    <property type="match status" value="2"/>
</dbReference>
<evidence type="ECO:0000256" key="2">
    <source>
        <dbReference type="ARBA" id="ARBA00008869"/>
    </source>
</evidence>
<feature type="transmembrane region" description="Helical" evidence="9">
    <location>
        <begin position="20"/>
        <end position="41"/>
    </location>
</feature>